<accession>A0A6A6UAC1</accession>
<keyword evidence="2" id="KW-1185">Reference proteome</keyword>
<evidence type="ECO:0000313" key="2">
    <source>
        <dbReference type="Proteomes" id="UP000799302"/>
    </source>
</evidence>
<dbReference type="AlphaFoldDB" id="A0A6A6UAC1"/>
<organism evidence="1 2">
    <name type="scientific">Microthyrium microscopicum</name>
    <dbReference type="NCBI Taxonomy" id="703497"/>
    <lineage>
        <taxon>Eukaryota</taxon>
        <taxon>Fungi</taxon>
        <taxon>Dikarya</taxon>
        <taxon>Ascomycota</taxon>
        <taxon>Pezizomycotina</taxon>
        <taxon>Dothideomycetes</taxon>
        <taxon>Dothideomycetes incertae sedis</taxon>
        <taxon>Microthyriales</taxon>
        <taxon>Microthyriaceae</taxon>
        <taxon>Microthyrium</taxon>
    </lineage>
</organism>
<dbReference type="Proteomes" id="UP000799302">
    <property type="component" value="Unassembled WGS sequence"/>
</dbReference>
<reference evidence="1" key="1">
    <citation type="journal article" date="2020" name="Stud. Mycol.">
        <title>101 Dothideomycetes genomes: a test case for predicting lifestyles and emergence of pathogens.</title>
        <authorList>
            <person name="Haridas S."/>
            <person name="Albert R."/>
            <person name="Binder M."/>
            <person name="Bloem J."/>
            <person name="Labutti K."/>
            <person name="Salamov A."/>
            <person name="Andreopoulos B."/>
            <person name="Baker S."/>
            <person name="Barry K."/>
            <person name="Bills G."/>
            <person name="Bluhm B."/>
            <person name="Cannon C."/>
            <person name="Castanera R."/>
            <person name="Culley D."/>
            <person name="Daum C."/>
            <person name="Ezra D."/>
            <person name="Gonzalez J."/>
            <person name="Henrissat B."/>
            <person name="Kuo A."/>
            <person name="Liang C."/>
            <person name="Lipzen A."/>
            <person name="Lutzoni F."/>
            <person name="Magnuson J."/>
            <person name="Mondo S."/>
            <person name="Nolan M."/>
            <person name="Ohm R."/>
            <person name="Pangilinan J."/>
            <person name="Park H.-J."/>
            <person name="Ramirez L."/>
            <person name="Alfaro M."/>
            <person name="Sun H."/>
            <person name="Tritt A."/>
            <person name="Yoshinaga Y."/>
            <person name="Zwiers L.-H."/>
            <person name="Turgeon B."/>
            <person name="Goodwin S."/>
            <person name="Spatafora J."/>
            <person name="Crous P."/>
            <person name="Grigoriev I."/>
        </authorList>
    </citation>
    <scope>NUCLEOTIDE SEQUENCE</scope>
    <source>
        <strain evidence="1">CBS 115976</strain>
    </source>
</reference>
<sequence length="135" mass="15443">MTLPAPSALLGPSLTGNWRYITLTHCWGKTARFTTTKTTIEQRIKGINMSVYHKHFMMRWWSFENWESATCGLTACMASVYREAHLVISATRAAADEEGFLRKRQVPNLVQLFSQSNSPQDDHSKASHHLEQLYL</sequence>
<dbReference type="EMBL" id="MU004236">
    <property type="protein sequence ID" value="KAF2668541.1"/>
    <property type="molecule type" value="Genomic_DNA"/>
</dbReference>
<evidence type="ECO:0000313" key="1">
    <source>
        <dbReference type="EMBL" id="KAF2668541.1"/>
    </source>
</evidence>
<gene>
    <name evidence="1" type="ORF">BT63DRAFT_456182</name>
</gene>
<name>A0A6A6UAC1_9PEZI</name>
<protein>
    <recommendedName>
        <fullName evidence="3">Heterokaryon incompatibility domain-containing protein</fullName>
    </recommendedName>
</protein>
<evidence type="ECO:0008006" key="3">
    <source>
        <dbReference type="Google" id="ProtNLM"/>
    </source>
</evidence>
<proteinExistence type="predicted"/>